<comment type="caution">
    <text evidence="3">The sequence shown here is derived from an EMBL/GenBank/DDBJ whole genome shotgun (WGS) entry which is preliminary data.</text>
</comment>
<dbReference type="InterPro" id="IPR027275">
    <property type="entry name" value="PRC-brl_dom"/>
</dbReference>
<dbReference type="SUPFAM" id="SSF50346">
    <property type="entry name" value="PRC-barrel domain"/>
    <property type="match status" value="1"/>
</dbReference>
<feature type="region of interest" description="Disordered" evidence="1">
    <location>
        <begin position="155"/>
        <end position="189"/>
    </location>
</feature>
<proteinExistence type="predicted"/>
<gene>
    <name evidence="3" type="ORF">DF286_07650</name>
</gene>
<dbReference type="EMBL" id="QFFF01000001">
    <property type="protein sequence ID" value="PWG03909.1"/>
    <property type="molecule type" value="Genomic_DNA"/>
</dbReference>
<dbReference type="Gene3D" id="2.30.30.240">
    <property type="entry name" value="PRC-barrel domain"/>
    <property type="match status" value="1"/>
</dbReference>
<evidence type="ECO:0000259" key="2">
    <source>
        <dbReference type="Pfam" id="PF05239"/>
    </source>
</evidence>
<reference evidence="3 4" key="1">
    <citation type="submission" date="2018-05" db="EMBL/GenBank/DDBJ databases">
        <title>Genome of Sphingosinicella humi QZX222.</title>
        <authorList>
            <person name="Qiao Z."/>
            <person name="Wang G."/>
        </authorList>
    </citation>
    <scope>NUCLEOTIDE SEQUENCE [LARGE SCALE GENOMIC DNA]</scope>
    <source>
        <strain evidence="3 4">QZX222</strain>
    </source>
</reference>
<organism evidence="3 4">
    <name type="scientific">Allosphingosinicella humi</name>
    <dbReference type="NCBI Taxonomy" id="2068657"/>
    <lineage>
        <taxon>Bacteria</taxon>
        <taxon>Pseudomonadati</taxon>
        <taxon>Pseudomonadota</taxon>
        <taxon>Alphaproteobacteria</taxon>
        <taxon>Sphingomonadales</taxon>
        <taxon>Sphingomonadaceae</taxon>
        <taxon>Allosphingosinicella</taxon>
    </lineage>
</organism>
<dbReference type="OrthoDB" id="7274881at2"/>
<dbReference type="Proteomes" id="UP000245916">
    <property type="component" value="Unassembled WGS sequence"/>
</dbReference>
<dbReference type="PANTHER" id="PTHR36505">
    <property type="entry name" value="BLR1072 PROTEIN"/>
    <property type="match status" value="1"/>
</dbReference>
<dbReference type="InterPro" id="IPR011033">
    <property type="entry name" value="PRC_barrel-like_sf"/>
</dbReference>
<sequence length="189" mass="20924">MGVASAAAVAGAAYAANRWYQSGRRRHGKAEDDFELRLETDENLRLISSRKVEGTPVVGRDGERLGTIQSFMVDKYTGRVAYAIMSFGGTMGFGQSLFPLPWPLLDYDEANDGYGLDISKDELAAAPRFEPNEEPEFTPEYRRRILVFYRPSDLTASTRTTERSSTRTGRTETASPETAQAREPAIEGA</sequence>
<protein>
    <recommendedName>
        <fullName evidence="2">PRC-barrel domain-containing protein</fullName>
    </recommendedName>
</protein>
<evidence type="ECO:0000256" key="1">
    <source>
        <dbReference type="SAM" id="MobiDB-lite"/>
    </source>
</evidence>
<dbReference type="AlphaFoldDB" id="A0A2U2J6E3"/>
<dbReference type="PANTHER" id="PTHR36505:SF1">
    <property type="entry name" value="BLR1072 PROTEIN"/>
    <property type="match status" value="1"/>
</dbReference>
<name>A0A2U2J6E3_9SPHN</name>
<feature type="domain" description="PRC-barrel" evidence="2">
    <location>
        <begin position="48"/>
        <end position="122"/>
    </location>
</feature>
<feature type="compositionally biased region" description="Low complexity" evidence="1">
    <location>
        <begin position="166"/>
        <end position="175"/>
    </location>
</feature>
<evidence type="ECO:0000313" key="4">
    <source>
        <dbReference type="Proteomes" id="UP000245916"/>
    </source>
</evidence>
<keyword evidence="4" id="KW-1185">Reference proteome</keyword>
<dbReference type="Pfam" id="PF05239">
    <property type="entry name" value="PRC"/>
    <property type="match status" value="1"/>
</dbReference>
<accession>A0A2U2J6E3</accession>
<evidence type="ECO:0000313" key="3">
    <source>
        <dbReference type="EMBL" id="PWG03909.1"/>
    </source>
</evidence>